<evidence type="ECO:0000256" key="3">
    <source>
        <dbReference type="ARBA" id="ARBA00022475"/>
    </source>
</evidence>
<dbReference type="NCBIfam" id="TIGR00937">
    <property type="entry name" value="2A51"/>
    <property type="match status" value="1"/>
</dbReference>
<evidence type="ECO:0000256" key="7">
    <source>
        <dbReference type="SAM" id="MobiDB-lite"/>
    </source>
</evidence>
<dbReference type="Proteomes" id="UP000041254">
    <property type="component" value="Unassembled WGS sequence"/>
</dbReference>
<evidence type="ECO:0000313" key="10">
    <source>
        <dbReference type="Proteomes" id="UP000041254"/>
    </source>
</evidence>
<protein>
    <recommendedName>
        <fullName evidence="11">Chromate transporter</fullName>
    </recommendedName>
</protein>
<feature type="transmembrane region" description="Helical" evidence="8">
    <location>
        <begin position="204"/>
        <end position="225"/>
    </location>
</feature>
<dbReference type="VEuPathDB" id="CryptoDB:Vbra_19767"/>
<evidence type="ECO:0000256" key="6">
    <source>
        <dbReference type="ARBA" id="ARBA00023136"/>
    </source>
</evidence>
<dbReference type="Pfam" id="PF02417">
    <property type="entry name" value="Chromate_transp"/>
    <property type="match status" value="2"/>
</dbReference>
<dbReference type="EMBL" id="CDMY01001052">
    <property type="protein sequence ID" value="CEM39786.1"/>
    <property type="molecule type" value="Genomic_DNA"/>
</dbReference>
<name>A0A0G4H7X8_VITBC</name>
<keyword evidence="6 8" id="KW-0472">Membrane</keyword>
<proteinExistence type="inferred from homology"/>
<evidence type="ECO:0000256" key="8">
    <source>
        <dbReference type="SAM" id="Phobius"/>
    </source>
</evidence>
<feature type="transmembrane region" description="Helical" evidence="8">
    <location>
        <begin position="258"/>
        <end position="276"/>
    </location>
</feature>
<dbReference type="OrthoDB" id="2160638at2759"/>
<dbReference type="AlphaFoldDB" id="A0A0G4H7X8"/>
<keyword evidence="5 8" id="KW-1133">Transmembrane helix</keyword>
<feature type="transmembrane region" description="Helical" evidence="8">
    <location>
        <begin position="297"/>
        <end position="317"/>
    </location>
</feature>
<dbReference type="InterPro" id="IPR003370">
    <property type="entry name" value="Chromate_transpt"/>
</dbReference>
<dbReference type="PANTHER" id="PTHR33567">
    <property type="entry name" value="CHROMATE ION TRANSPORTER (EUROFUNG)"/>
    <property type="match status" value="1"/>
</dbReference>
<evidence type="ECO:0000256" key="1">
    <source>
        <dbReference type="ARBA" id="ARBA00004651"/>
    </source>
</evidence>
<reference evidence="9 10" key="1">
    <citation type="submission" date="2014-11" db="EMBL/GenBank/DDBJ databases">
        <authorList>
            <person name="Zhu J."/>
            <person name="Qi W."/>
            <person name="Song R."/>
        </authorList>
    </citation>
    <scope>NUCLEOTIDE SEQUENCE [LARGE SCALE GENOMIC DNA]</scope>
</reference>
<evidence type="ECO:0008006" key="11">
    <source>
        <dbReference type="Google" id="ProtNLM"/>
    </source>
</evidence>
<organism evidence="9 10">
    <name type="scientific">Vitrella brassicaformis (strain CCMP3155)</name>
    <dbReference type="NCBI Taxonomy" id="1169540"/>
    <lineage>
        <taxon>Eukaryota</taxon>
        <taxon>Sar</taxon>
        <taxon>Alveolata</taxon>
        <taxon>Colpodellida</taxon>
        <taxon>Vitrellaceae</taxon>
        <taxon>Vitrella</taxon>
    </lineage>
</organism>
<gene>
    <name evidence="9" type="ORF">Vbra_19767</name>
</gene>
<dbReference type="PANTHER" id="PTHR33567:SF3">
    <property type="entry name" value="CHROMATE ION TRANSPORTER (EUROFUNG)"/>
    <property type="match status" value="1"/>
</dbReference>
<dbReference type="GO" id="GO:0015109">
    <property type="term" value="F:chromate transmembrane transporter activity"/>
    <property type="evidence" value="ECO:0007669"/>
    <property type="project" value="InterPro"/>
</dbReference>
<feature type="transmembrane region" description="Helical" evidence="8">
    <location>
        <begin position="503"/>
        <end position="526"/>
    </location>
</feature>
<keyword evidence="4 8" id="KW-0812">Transmembrane</keyword>
<evidence type="ECO:0000256" key="4">
    <source>
        <dbReference type="ARBA" id="ARBA00022692"/>
    </source>
</evidence>
<keyword evidence="10" id="KW-1185">Reference proteome</keyword>
<feature type="transmembrane region" description="Helical" evidence="8">
    <location>
        <begin position="424"/>
        <end position="447"/>
    </location>
</feature>
<evidence type="ECO:0000256" key="5">
    <source>
        <dbReference type="ARBA" id="ARBA00022989"/>
    </source>
</evidence>
<dbReference type="InterPro" id="IPR014047">
    <property type="entry name" value="Chr_Tranpt_l_chain"/>
</dbReference>
<feature type="transmembrane region" description="Helical" evidence="8">
    <location>
        <begin position="103"/>
        <end position="124"/>
    </location>
</feature>
<keyword evidence="3" id="KW-1003">Cell membrane</keyword>
<accession>A0A0G4H7X8</accession>
<feature type="region of interest" description="Disordered" evidence="7">
    <location>
        <begin position="1"/>
        <end position="75"/>
    </location>
</feature>
<feature type="compositionally biased region" description="Basic and acidic residues" evidence="7">
    <location>
        <begin position="30"/>
        <end position="66"/>
    </location>
</feature>
<dbReference type="InParanoid" id="A0A0G4H7X8"/>
<dbReference type="STRING" id="1169540.A0A0G4H7X8"/>
<evidence type="ECO:0000256" key="2">
    <source>
        <dbReference type="ARBA" id="ARBA00005262"/>
    </source>
</evidence>
<feature type="transmembrane region" description="Helical" evidence="8">
    <location>
        <begin position="459"/>
        <end position="483"/>
    </location>
</feature>
<comment type="subcellular location">
    <subcellularLocation>
        <location evidence="1">Cell membrane</location>
        <topology evidence="1">Multi-pass membrane protein</topology>
    </subcellularLocation>
</comment>
<dbReference type="GO" id="GO:0005886">
    <property type="term" value="C:plasma membrane"/>
    <property type="evidence" value="ECO:0007669"/>
    <property type="project" value="UniProtKB-SubCell"/>
</dbReference>
<feature type="transmembrane region" description="Helical" evidence="8">
    <location>
        <begin position="170"/>
        <end position="192"/>
    </location>
</feature>
<evidence type="ECO:0000313" key="9">
    <source>
        <dbReference type="EMBL" id="CEM39786.1"/>
    </source>
</evidence>
<comment type="similarity">
    <text evidence="2">Belongs to the chromate ion transporter (CHR) (TC 2.A.51) family.</text>
</comment>
<dbReference type="OMA" id="GMEPFWV"/>
<sequence>MTTAWPSHESRDAELEAVQDGAPAPLSDVIQKREEGPGVTEVHEGDIGKGKGDKGDERDHAQREGEVPDESDDPFVKDVLQESQRSSARAPPSKRFTSGWMRILHGFWLLGFVAFGGPIAHLGMFEREFVERRGWLSMEVFTEMIALGQCLPGPTSTQIAFALGTTQEGLLGGILSGCLFLFPGFFLQIIAGVGAAEILERPSIFVRCLNGGLSATGIALVWAAAVGLGRKTMKDKVTIALGVLSAVVSYYHGEPYIFPTLIVFGGLTTIAFHTYMKTDLTLKDKDHETTVGQGIPMWLGGTLIAAWLSVLLIVVVWRSQLDYEDAKALFWFESFYRTGSMIFGGGQVVLPLILEEVSTSSESCSTIDGKTVCDTVVEPTIREGGRSWVSEEEFLAGLAISQSFPGPLFNFSSYLGWLVGEFPGALLCWLGLFSPGVILIFGLLPFWKQLRKASIYRRALPGLNASAAGLVFAACASLCFKALDNSPFVHTSVCIGMIGFALIYAYKLSAPLVVITGGILGIIGWATDMR</sequence>